<name>A0A2P6NI22_9EUKA</name>
<dbReference type="InParanoid" id="A0A2P6NI22"/>
<dbReference type="InterPro" id="IPR031107">
    <property type="entry name" value="Small_HSP"/>
</dbReference>
<dbReference type="STRING" id="1890364.A0A2P6NI22"/>
<dbReference type="CDD" id="cd06464">
    <property type="entry name" value="ACD_sHsps-like"/>
    <property type="match status" value="1"/>
</dbReference>
<dbReference type="InterPro" id="IPR002068">
    <property type="entry name" value="A-crystallin/Hsp20_dom"/>
</dbReference>
<evidence type="ECO:0000256" key="1">
    <source>
        <dbReference type="ARBA" id="ARBA00023016"/>
    </source>
</evidence>
<comment type="caution">
    <text evidence="5">The sequence shown here is derived from an EMBL/GenBank/DDBJ whole genome shotgun (WGS) entry which is preliminary data.</text>
</comment>
<keyword evidence="1" id="KW-0346">Stress response</keyword>
<evidence type="ECO:0000259" key="4">
    <source>
        <dbReference type="PROSITE" id="PS01031"/>
    </source>
</evidence>
<dbReference type="SUPFAM" id="SSF49764">
    <property type="entry name" value="HSP20-like chaperones"/>
    <property type="match status" value="1"/>
</dbReference>
<dbReference type="EMBL" id="MDYQ01000079">
    <property type="protein sequence ID" value="PRP83605.1"/>
    <property type="molecule type" value="Genomic_DNA"/>
</dbReference>
<comment type="similarity">
    <text evidence="2 3">Belongs to the small heat shock protein (HSP20) family.</text>
</comment>
<reference evidence="5 6" key="1">
    <citation type="journal article" date="2018" name="Genome Biol. Evol.">
        <title>Multiple Roots of Fruiting Body Formation in Amoebozoa.</title>
        <authorList>
            <person name="Hillmann F."/>
            <person name="Forbes G."/>
            <person name="Novohradska S."/>
            <person name="Ferling I."/>
            <person name="Riege K."/>
            <person name="Groth M."/>
            <person name="Westermann M."/>
            <person name="Marz M."/>
            <person name="Spaller T."/>
            <person name="Winckler T."/>
            <person name="Schaap P."/>
            <person name="Glockner G."/>
        </authorList>
    </citation>
    <scope>NUCLEOTIDE SEQUENCE [LARGE SCALE GENOMIC DNA]</scope>
    <source>
        <strain evidence="5 6">Jena</strain>
    </source>
</reference>
<sequence>MAVYLPSSVTSVWLLKRGRKDMMSDAKERRSRQDFNVSLRGDVNMLGGSQESFHSISFAMRLLYDIYLLEERSRCDFPRERTIPECSHDVPDDFPETLYFLRTSSWHTKTKITALEPPFHHFHTNQPNTSSRTTSTIIMPKEESKSMTPFQPESVLDYLGNEIFSPFRSSRLGIQRTDNGYLIEAEMAGVPKENVSVEVKDSILHISGKQKMEEEKDGRKMCSRSDFYQSVRLPKDADHESVKAVYADGLLKVCMNRFEERDSTKKITIQ</sequence>
<dbReference type="Pfam" id="PF00011">
    <property type="entry name" value="HSP20"/>
    <property type="match status" value="1"/>
</dbReference>
<evidence type="ECO:0000313" key="5">
    <source>
        <dbReference type="EMBL" id="PRP83605.1"/>
    </source>
</evidence>
<dbReference type="Gene3D" id="2.60.40.790">
    <property type="match status" value="1"/>
</dbReference>
<dbReference type="PANTHER" id="PTHR11527">
    <property type="entry name" value="HEAT-SHOCK PROTEIN 20 FAMILY MEMBER"/>
    <property type="match status" value="1"/>
</dbReference>
<keyword evidence="6" id="KW-1185">Reference proteome</keyword>
<gene>
    <name evidence="5" type="ORF">PROFUN_08331</name>
</gene>
<dbReference type="InterPro" id="IPR008978">
    <property type="entry name" value="HSP20-like_chaperone"/>
</dbReference>
<evidence type="ECO:0000313" key="6">
    <source>
        <dbReference type="Proteomes" id="UP000241769"/>
    </source>
</evidence>
<accession>A0A2P6NI22</accession>
<dbReference type="Proteomes" id="UP000241769">
    <property type="component" value="Unassembled WGS sequence"/>
</dbReference>
<proteinExistence type="inferred from homology"/>
<feature type="domain" description="SHSP" evidence="4">
    <location>
        <begin position="163"/>
        <end position="270"/>
    </location>
</feature>
<dbReference type="PROSITE" id="PS01031">
    <property type="entry name" value="SHSP"/>
    <property type="match status" value="1"/>
</dbReference>
<evidence type="ECO:0000256" key="3">
    <source>
        <dbReference type="RuleBase" id="RU003616"/>
    </source>
</evidence>
<dbReference type="OrthoDB" id="17379at2759"/>
<organism evidence="5 6">
    <name type="scientific">Planoprotostelium fungivorum</name>
    <dbReference type="NCBI Taxonomy" id="1890364"/>
    <lineage>
        <taxon>Eukaryota</taxon>
        <taxon>Amoebozoa</taxon>
        <taxon>Evosea</taxon>
        <taxon>Variosea</taxon>
        <taxon>Cavosteliida</taxon>
        <taxon>Cavosteliaceae</taxon>
        <taxon>Planoprotostelium</taxon>
    </lineage>
</organism>
<evidence type="ECO:0000256" key="2">
    <source>
        <dbReference type="PROSITE-ProRule" id="PRU00285"/>
    </source>
</evidence>
<dbReference type="AlphaFoldDB" id="A0A2P6NI22"/>
<protein>
    <submittedName>
        <fullName evidence="5">Molecular chaperone</fullName>
    </submittedName>
</protein>